<feature type="transmembrane region" description="Helical" evidence="1">
    <location>
        <begin position="165"/>
        <end position="185"/>
    </location>
</feature>
<sequence length="685" mass="79368">MKILHTACLTWKIINKNPFLWILVIAYFLYLFMGIDYYTSGNDYSPGETLTQMSFLIQGGILAFLLFGVMFIRIEERHYLNDIFKTIHHGSFHKISGKLIFSIIFIFILISASYVMFAFKLWFTGTELSTFYWSAYQYIILYWGLTFLISLLIGCLLAYIIKGKLVYPILIFIWALIGPANKFLLGNSASKLGADKILSLLNLGEPNPYAIFNAFYGFPLSEFHWAKKLLWILCLIAIFSIIYLIKNQLNKKIVIVLIVSILLLMPSIHFLTLDRQIYVSASSTENARENYDYNYYSAHPESLDNIRKTDVTINDYKINLNIDRVLEATVSMSVVNNEKKPLKQITLSLYHNFKIKQASVNNKPVNVKQNRDFFTVKLDQSLDPGDNVDVQVSYRGTSSPNFFANRQAIYLPYYFPWLPSSLQKPAFNTSNSGELLRNNHQLEEQAQFTLNYDGNQQIYTNLSRVNNHVWKGKADHGLTLAAGEINKTKFQEDILIQPNSWPRHSAKDIEMLKQANHKLIQAVSENLGLDLHDPNKVLYLPILSIRDHLSSQRIWYTEDYMIYGQNSGYQQSLMPEPQSFYAYWAVPALTWKHSGVDESPFARYFGTVFAYVYNKQHHIPDEGELLPDHLKGDQQKIEALSAITNWVTSFNDYEKMNNFLNDWFKLVKKDEQGWGQLLELIKQYR</sequence>
<accession>A0ABW2UUA7</accession>
<protein>
    <recommendedName>
        <fullName evidence="4">ABC transporter permease</fullName>
    </recommendedName>
</protein>
<feature type="transmembrane region" description="Helical" evidence="1">
    <location>
        <begin position="55"/>
        <end position="74"/>
    </location>
</feature>
<comment type="caution">
    <text evidence="2">The sequence shown here is derived from an EMBL/GenBank/DDBJ whole genome shotgun (WGS) entry which is preliminary data.</text>
</comment>
<feature type="transmembrane region" description="Helical" evidence="1">
    <location>
        <begin position="95"/>
        <end position="119"/>
    </location>
</feature>
<dbReference type="InterPro" id="IPR042097">
    <property type="entry name" value="Aminopeptidase_N-like_N_sf"/>
</dbReference>
<feature type="transmembrane region" description="Helical" evidence="1">
    <location>
        <begin position="139"/>
        <end position="160"/>
    </location>
</feature>
<feature type="transmembrane region" description="Helical" evidence="1">
    <location>
        <begin position="19"/>
        <end position="35"/>
    </location>
</feature>
<dbReference type="EMBL" id="JBHTGR010000039">
    <property type="protein sequence ID" value="MFC7747517.1"/>
    <property type="molecule type" value="Genomic_DNA"/>
</dbReference>
<keyword evidence="1" id="KW-1133">Transmembrane helix</keyword>
<reference evidence="3" key="1">
    <citation type="journal article" date="2019" name="Int. J. Syst. Evol. Microbiol.">
        <title>The Global Catalogue of Microorganisms (GCM) 10K type strain sequencing project: providing services to taxonomists for standard genome sequencing and annotation.</title>
        <authorList>
            <consortium name="The Broad Institute Genomics Platform"/>
            <consortium name="The Broad Institute Genome Sequencing Center for Infectious Disease"/>
            <person name="Wu L."/>
            <person name="Ma J."/>
        </authorList>
    </citation>
    <scope>NUCLEOTIDE SEQUENCE [LARGE SCALE GENOMIC DNA]</scope>
    <source>
        <strain evidence="3">JCM 30234</strain>
    </source>
</reference>
<evidence type="ECO:0000313" key="2">
    <source>
        <dbReference type="EMBL" id="MFC7747517.1"/>
    </source>
</evidence>
<keyword evidence="1" id="KW-0812">Transmembrane</keyword>
<dbReference type="Gene3D" id="2.60.40.1730">
    <property type="entry name" value="tricorn interacting facor f3 domain"/>
    <property type="match status" value="1"/>
</dbReference>
<dbReference type="Proteomes" id="UP001596620">
    <property type="component" value="Unassembled WGS sequence"/>
</dbReference>
<evidence type="ECO:0008006" key="4">
    <source>
        <dbReference type="Google" id="ProtNLM"/>
    </source>
</evidence>
<dbReference type="RefSeq" id="WP_382359318.1">
    <property type="nucleotide sequence ID" value="NZ_JBHTGR010000039.1"/>
</dbReference>
<name>A0ABW2UUA7_9BACI</name>
<feature type="transmembrane region" description="Helical" evidence="1">
    <location>
        <begin position="229"/>
        <end position="246"/>
    </location>
</feature>
<proteinExistence type="predicted"/>
<gene>
    <name evidence="2" type="ORF">ACFQU8_09785</name>
</gene>
<keyword evidence="3" id="KW-1185">Reference proteome</keyword>
<evidence type="ECO:0000256" key="1">
    <source>
        <dbReference type="SAM" id="Phobius"/>
    </source>
</evidence>
<organism evidence="2 3">
    <name type="scientific">Lentibacillus kimchii</name>
    <dbReference type="NCBI Taxonomy" id="1542911"/>
    <lineage>
        <taxon>Bacteria</taxon>
        <taxon>Bacillati</taxon>
        <taxon>Bacillota</taxon>
        <taxon>Bacilli</taxon>
        <taxon>Bacillales</taxon>
        <taxon>Bacillaceae</taxon>
        <taxon>Lentibacillus</taxon>
    </lineage>
</organism>
<keyword evidence="1" id="KW-0472">Membrane</keyword>
<feature type="transmembrane region" description="Helical" evidence="1">
    <location>
        <begin position="253"/>
        <end position="273"/>
    </location>
</feature>
<evidence type="ECO:0000313" key="3">
    <source>
        <dbReference type="Proteomes" id="UP001596620"/>
    </source>
</evidence>